<feature type="chain" id="PRO_5045279853" description="Small secreted protein" evidence="1">
    <location>
        <begin position="23"/>
        <end position="180"/>
    </location>
</feature>
<comment type="caution">
    <text evidence="2">The sequence shown here is derived from an EMBL/GenBank/DDBJ whole genome shotgun (WGS) entry which is preliminary data.</text>
</comment>
<dbReference type="EMBL" id="JAQQWL010000009">
    <property type="protein sequence ID" value="KAK8058417.1"/>
    <property type="molecule type" value="Genomic_DNA"/>
</dbReference>
<evidence type="ECO:0000313" key="2">
    <source>
        <dbReference type="EMBL" id="KAK8058417.1"/>
    </source>
</evidence>
<organism evidence="2 3">
    <name type="scientific">Apiospora phragmitis</name>
    <dbReference type="NCBI Taxonomy" id="2905665"/>
    <lineage>
        <taxon>Eukaryota</taxon>
        <taxon>Fungi</taxon>
        <taxon>Dikarya</taxon>
        <taxon>Ascomycota</taxon>
        <taxon>Pezizomycotina</taxon>
        <taxon>Sordariomycetes</taxon>
        <taxon>Xylariomycetidae</taxon>
        <taxon>Amphisphaeriales</taxon>
        <taxon>Apiosporaceae</taxon>
        <taxon>Apiospora</taxon>
    </lineage>
</organism>
<keyword evidence="3" id="KW-1185">Reference proteome</keyword>
<evidence type="ECO:0008006" key="4">
    <source>
        <dbReference type="Google" id="ProtNLM"/>
    </source>
</evidence>
<dbReference type="RefSeq" id="XP_066713863.1">
    <property type="nucleotide sequence ID" value="XM_066860274.1"/>
</dbReference>
<gene>
    <name evidence="2" type="ORF">PG994_008865</name>
</gene>
<dbReference type="Proteomes" id="UP001480595">
    <property type="component" value="Unassembled WGS sequence"/>
</dbReference>
<sequence>MIFTTKAVLLFAGMTLPIAAHALSLNITAITANGTGSSIFECWSLCAPLETTTQPGLVGAASSFLGEVANMTYTVTSAGFDGGDHNAPYNQWVVPITGFGIVTLPDDPAAGLYVAKDMPNGIIFAADTADLSHVGHGALFPGYTSTILLQIPTLGNKVPEHTVLHAGYCTSNDTIGLATL</sequence>
<feature type="signal peptide" evidence="1">
    <location>
        <begin position="1"/>
        <end position="22"/>
    </location>
</feature>
<name>A0ABR1UI75_9PEZI</name>
<keyword evidence="1" id="KW-0732">Signal</keyword>
<protein>
    <recommendedName>
        <fullName evidence="4">Small secreted protein</fullName>
    </recommendedName>
</protein>
<reference evidence="2 3" key="1">
    <citation type="submission" date="2023-01" db="EMBL/GenBank/DDBJ databases">
        <title>Analysis of 21 Apiospora genomes using comparative genomics revels a genus with tremendous synthesis potential of carbohydrate active enzymes and secondary metabolites.</title>
        <authorList>
            <person name="Sorensen T."/>
        </authorList>
    </citation>
    <scope>NUCLEOTIDE SEQUENCE [LARGE SCALE GENOMIC DNA]</scope>
    <source>
        <strain evidence="2 3">CBS 135458</strain>
    </source>
</reference>
<evidence type="ECO:0000313" key="3">
    <source>
        <dbReference type="Proteomes" id="UP001480595"/>
    </source>
</evidence>
<dbReference type="GeneID" id="92093337"/>
<proteinExistence type="predicted"/>
<evidence type="ECO:0000256" key="1">
    <source>
        <dbReference type="SAM" id="SignalP"/>
    </source>
</evidence>
<accession>A0ABR1UI75</accession>